<dbReference type="CDD" id="cd05260">
    <property type="entry name" value="GDP_MD_SDR_e"/>
    <property type="match status" value="1"/>
</dbReference>
<reference evidence="6 7" key="1">
    <citation type="submission" date="2022-07" db="EMBL/GenBank/DDBJ databases">
        <title>Degradation activity of malathion, p-nitrophenol and potential low-temperature adaptation strategy of Rhodococcus sp. FXJ9.536.</title>
        <authorList>
            <person name="Huang J."/>
            <person name="Huang Y."/>
        </authorList>
    </citation>
    <scope>NUCLEOTIDE SEQUENCE [LARGE SCALE GENOMIC DNA]</scope>
    <source>
        <strain evidence="6 7">FXJ9.536</strain>
    </source>
</reference>
<gene>
    <name evidence="6" type="ORF">NOF53_17300</name>
</gene>
<keyword evidence="4" id="KW-0456">Lyase</keyword>
<dbReference type="InterPro" id="IPR036291">
    <property type="entry name" value="NAD(P)-bd_dom_sf"/>
</dbReference>
<organism evidence="6 7">
    <name type="scientific">Rhodococcus tibetensis</name>
    <dbReference type="NCBI Taxonomy" id="2965064"/>
    <lineage>
        <taxon>Bacteria</taxon>
        <taxon>Bacillati</taxon>
        <taxon>Actinomycetota</taxon>
        <taxon>Actinomycetes</taxon>
        <taxon>Mycobacteriales</taxon>
        <taxon>Nocardiaceae</taxon>
        <taxon>Rhodococcus</taxon>
    </lineage>
</organism>
<comment type="caution">
    <text evidence="6">The sequence shown here is derived from an EMBL/GenBank/DDBJ whole genome shotgun (WGS) entry which is preliminary data.</text>
</comment>
<comment type="cofactor">
    <cofactor evidence="1">
        <name>NADP(+)</name>
        <dbReference type="ChEBI" id="CHEBI:58349"/>
    </cofactor>
</comment>
<name>A0ABT1QGJ6_9NOCA</name>
<dbReference type="InterPro" id="IPR006368">
    <property type="entry name" value="GDP_Man_deHydtase"/>
</dbReference>
<evidence type="ECO:0000259" key="5">
    <source>
        <dbReference type="Pfam" id="PF16363"/>
    </source>
</evidence>
<dbReference type="Gene3D" id="3.40.50.720">
    <property type="entry name" value="NAD(P)-binding Rossmann-like Domain"/>
    <property type="match status" value="1"/>
</dbReference>
<evidence type="ECO:0000313" key="7">
    <source>
        <dbReference type="Proteomes" id="UP001524501"/>
    </source>
</evidence>
<dbReference type="Gene3D" id="3.90.25.10">
    <property type="entry name" value="UDP-galactose 4-epimerase, domain 1"/>
    <property type="match status" value="1"/>
</dbReference>
<dbReference type="PANTHER" id="PTHR43715">
    <property type="entry name" value="GDP-MANNOSE 4,6-DEHYDRATASE"/>
    <property type="match status" value="1"/>
</dbReference>
<dbReference type="SUPFAM" id="SSF51735">
    <property type="entry name" value="NAD(P)-binding Rossmann-fold domains"/>
    <property type="match status" value="1"/>
</dbReference>
<comment type="similarity">
    <text evidence="2">Belongs to the NAD(P)-dependent epimerase/dehydratase family. GDP-mannose 4,6-dehydratase subfamily.</text>
</comment>
<evidence type="ECO:0000256" key="3">
    <source>
        <dbReference type="ARBA" id="ARBA00011989"/>
    </source>
</evidence>
<protein>
    <recommendedName>
        <fullName evidence="3">GDP-mannose 4,6-dehydratase</fullName>
        <ecNumber evidence="3">4.2.1.47</ecNumber>
    </recommendedName>
</protein>
<sequence length="333" mass="35702">MTPPPVSRALITGICGQDGSYLTDRLLAAGWEVHGISHDCGCPDGCVIGDALGPAPTVHRVDIADTTALSRIVRQVAPTHVFHLAAVSSVGRSWRDPVLTAQVNSLATVALYSTCLDLQEALGRRVVVLNACSGEIFAGSGQSPQNEQTRVAPTSPYGVSKAFGFQMGQVFRVRGLPVSSAILYNHESPRRPDTFVSRKITKAVASIATGRTDTLTLGRIDGRRDWGWAPDYVDCMWRMAAREEPDDYVVATGVAHSIRDFVIAAFSAAGIEDWQSYVRLDDAMVRPTDPTVMVGDAGKAQAVLGWRAAASFDDIVTAMVQHDLGLRPAGRVT</sequence>
<feature type="domain" description="NAD(P)-binding" evidence="5">
    <location>
        <begin position="10"/>
        <end position="319"/>
    </location>
</feature>
<dbReference type="RefSeq" id="WP_255970910.1">
    <property type="nucleotide sequence ID" value="NZ_JANFQF010000014.1"/>
</dbReference>
<dbReference type="PANTHER" id="PTHR43715:SF1">
    <property type="entry name" value="GDP-MANNOSE 4,6 DEHYDRATASE"/>
    <property type="match status" value="1"/>
</dbReference>
<dbReference type="EMBL" id="JANFQF010000014">
    <property type="protein sequence ID" value="MCQ4120900.1"/>
    <property type="molecule type" value="Genomic_DNA"/>
</dbReference>
<dbReference type="EC" id="4.2.1.47" evidence="3"/>
<dbReference type="Proteomes" id="UP001524501">
    <property type="component" value="Unassembled WGS sequence"/>
</dbReference>
<accession>A0ABT1QGJ6</accession>
<dbReference type="InterPro" id="IPR016040">
    <property type="entry name" value="NAD(P)-bd_dom"/>
</dbReference>
<evidence type="ECO:0000256" key="1">
    <source>
        <dbReference type="ARBA" id="ARBA00001937"/>
    </source>
</evidence>
<dbReference type="Pfam" id="PF16363">
    <property type="entry name" value="GDP_Man_Dehyd"/>
    <property type="match status" value="1"/>
</dbReference>
<evidence type="ECO:0000256" key="4">
    <source>
        <dbReference type="ARBA" id="ARBA00023239"/>
    </source>
</evidence>
<evidence type="ECO:0000256" key="2">
    <source>
        <dbReference type="ARBA" id="ARBA00009263"/>
    </source>
</evidence>
<keyword evidence="7" id="KW-1185">Reference proteome</keyword>
<proteinExistence type="inferred from homology"/>
<evidence type="ECO:0000313" key="6">
    <source>
        <dbReference type="EMBL" id="MCQ4120900.1"/>
    </source>
</evidence>